<name>A0A2H0BJG6_9BACT</name>
<dbReference type="AlphaFoldDB" id="A0A2H0BJG6"/>
<protein>
    <recommendedName>
        <fullName evidence="3">Adenylate kinase</fullName>
    </recommendedName>
</protein>
<reference evidence="1 2" key="1">
    <citation type="submission" date="2017-09" db="EMBL/GenBank/DDBJ databases">
        <title>Depth-based differentiation of microbial function through sediment-hosted aquifers and enrichment of novel symbionts in the deep terrestrial subsurface.</title>
        <authorList>
            <person name="Probst A.J."/>
            <person name="Ladd B."/>
            <person name="Jarett J.K."/>
            <person name="Geller-Mcgrath D.E."/>
            <person name="Sieber C.M."/>
            <person name="Emerson J.B."/>
            <person name="Anantharaman K."/>
            <person name="Thomas B.C."/>
            <person name="Malmstrom R."/>
            <person name="Stieglmeier M."/>
            <person name="Klingl A."/>
            <person name="Woyke T."/>
            <person name="Ryan C.M."/>
            <person name="Banfield J.F."/>
        </authorList>
    </citation>
    <scope>NUCLEOTIDE SEQUENCE [LARGE SCALE GENOMIC DNA]</scope>
    <source>
        <strain evidence="1">CG22_combo_CG10-13_8_21_14_all_39_10</strain>
    </source>
</reference>
<proteinExistence type="predicted"/>
<accession>A0A2H0BJG6</accession>
<dbReference type="Gene3D" id="3.40.50.300">
    <property type="entry name" value="P-loop containing nucleotide triphosphate hydrolases"/>
    <property type="match status" value="1"/>
</dbReference>
<comment type="caution">
    <text evidence="1">The sequence shown here is derived from an EMBL/GenBank/DDBJ whole genome shotgun (WGS) entry which is preliminary data.</text>
</comment>
<dbReference type="InterPro" id="IPR027417">
    <property type="entry name" value="P-loop_NTPase"/>
</dbReference>
<feature type="non-terminal residue" evidence="1">
    <location>
        <position position="74"/>
    </location>
</feature>
<gene>
    <name evidence="1" type="ORF">COX03_01065</name>
</gene>
<evidence type="ECO:0000313" key="2">
    <source>
        <dbReference type="Proteomes" id="UP000229847"/>
    </source>
</evidence>
<evidence type="ECO:0008006" key="3">
    <source>
        <dbReference type="Google" id="ProtNLM"/>
    </source>
</evidence>
<organism evidence="1 2">
    <name type="scientific">Candidatus Woesebacteria bacterium CG22_combo_CG10-13_8_21_14_all_39_10</name>
    <dbReference type="NCBI Taxonomy" id="1975059"/>
    <lineage>
        <taxon>Bacteria</taxon>
        <taxon>Candidatus Woeseibacteriota</taxon>
    </lineage>
</organism>
<evidence type="ECO:0000313" key="1">
    <source>
        <dbReference type="EMBL" id="PIP57825.1"/>
    </source>
</evidence>
<sequence>MIVYLGGVPGVGKTKVTKQVESLALEKGFALKRLRGTGILCELAGVSSVDELRRLPEETRHELRPEMYRRIYAE</sequence>
<dbReference type="Proteomes" id="UP000229847">
    <property type="component" value="Unassembled WGS sequence"/>
</dbReference>
<dbReference type="EMBL" id="PCSW01000031">
    <property type="protein sequence ID" value="PIP57825.1"/>
    <property type="molecule type" value="Genomic_DNA"/>
</dbReference>